<sequence length="359" mass="40910">MTNTKLFLIFCLVFFVRPIYGQITCNCSQALKQLIVKIESEYPGFPEKTKQNKDLYQAKKNILTKKSLLVSNGSCMGLLQEYLDFFQDEHIVLDDLSKKKNAPQTSTENPKAEPEEEISSKSISPDIFYIKISSFGYENIAPFKELIEKNKEKIESSKGLIIDVRNNGGGTDDVYQPLLPYILTNPIRIMSVEFFATQTLVNGLRDYAIKNIKQDSLNEVKRIDEDLREYRENIGKFVLYGDKKVIIDTIAINKKSPQQVIILANRNVASSAENFLFSSRQSKKVKIMGTPSMGALDYGSIREFKFGCDNYQLLLPTYRSTRLPQYPIDNIGIHSPISIWMNPFQTGSILRCVTSMNNQ</sequence>
<organism evidence="1 2">
    <name type="scientific">Sphingobacterium thalpophilum</name>
    <dbReference type="NCBI Taxonomy" id="259"/>
    <lineage>
        <taxon>Bacteria</taxon>
        <taxon>Pseudomonadati</taxon>
        <taxon>Bacteroidota</taxon>
        <taxon>Sphingobacteriia</taxon>
        <taxon>Sphingobacteriales</taxon>
        <taxon>Sphingobacteriaceae</taxon>
        <taxon>Sphingobacterium</taxon>
    </lineage>
</organism>
<name>A0ACD5C8X9_9SPHI</name>
<evidence type="ECO:0000313" key="1">
    <source>
        <dbReference type="EMBL" id="WZN58329.1"/>
    </source>
</evidence>
<proteinExistence type="predicted"/>
<gene>
    <name evidence="1" type="ORF">AACH28_12485</name>
</gene>
<protein>
    <submittedName>
        <fullName evidence="1">S41 family peptidase</fullName>
    </submittedName>
</protein>
<reference evidence="1" key="1">
    <citation type="submission" date="2024-04" db="EMBL/GenBank/DDBJ databases">
        <title>Complete genome sequence of Sphingobacterium thalpophiium BAA-1094.</title>
        <authorList>
            <person name="Adaikpoh B.I."/>
        </authorList>
    </citation>
    <scope>NUCLEOTIDE SEQUENCE</scope>
    <source>
        <strain evidence="1">BAA-1094</strain>
    </source>
</reference>
<dbReference type="EMBL" id="CP151087">
    <property type="protein sequence ID" value="WZN58329.1"/>
    <property type="molecule type" value="Genomic_DNA"/>
</dbReference>
<dbReference type="Proteomes" id="UP001485301">
    <property type="component" value="Chromosome"/>
</dbReference>
<keyword evidence="2" id="KW-1185">Reference proteome</keyword>
<evidence type="ECO:0000313" key="2">
    <source>
        <dbReference type="Proteomes" id="UP001485301"/>
    </source>
</evidence>
<accession>A0ACD5C8X9</accession>